<dbReference type="InterPro" id="IPR027949">
    <property type="entry name" value="Chloroplast_duf"/>
</dbReference>
<accession>A0A6P8D8R1</accession>
<protein>
    <submittedName>
        <fullName evidence="3">Probable F-box protein At4g22030</fullName>
    </submittedName>
</protein>
<dbReference type="AlphaFoldDB" id="A0A6P8D8R1"/>
<sequence>MASLTSSTLLSSFSAPSSSPCACTSSRSTSKGMINAAIHPPAFPKVQSSSSKKLHFQELINTRNGYMAPVQQLLDLTDDMSVVISEPCRSSDAAAGSVSEQMYSLLEVVADRVEMHGNIGKQRENWNNLLLNSINMMTLTATTVAGLGVAVGGGAPLGLKLSSTLLFTAATGMLLVMNKIQPSQLAEEQRNAVRLFKQLESEMRSRLALRAPTQEDVEEVMERILALDRASPLPLLGAMLEKFPKKFEPASWWPKANPDKVSARRSNRQVNHFPSRRGNNGWSEELEVEMRAIVDVLKRKDEKDYLRLGNIALKANKVLAVAGPVLTGLAAVSSIFTAGSSAAAAAAAMVAVTAGSLAAAVNSLEHSGQVGMVVEIYRNCAGFFRLLEESIESTLEERDVESRENGELFEKKVAMKLGRSLSQLRDLARKSIYSGIKGTEIDEFGSKLF</sequence>
<proteinExistence type="predicted"/>
<dbReference type="Pfam" id="PF14476">
    <property type="entry name" value="Chloroplast_duf"/>
    <property type="match status" value="1"/>
</dbReference>
<feature type="region of interest" description="Disordered" evidence="1">
    <location>
        <begin position="1"/>
        <end position="21"/>
    </location>
</feature>
<gene>
    <name evidence="3" type="primary">LOC116203360</name>
</gene>
<dbReference type="GeneID" id="116203360"/>
<name>A0A6P8D8R1_PUNGR</name>
<reference evidence="3" key="2">
    <citation type="submission" date="2025-08" db="UniProtKB">
        <authorList>
            <consortium name="RefSeq"/>
        </authorList>
    </citation>
    <scope>IDENTIFICATION</scope>
    <source>
        <tissue evidence="3">Leaf</tissue>
    </source>
</reference>
<dbReference type="PANTHER" id="PTHR33358">
    <property type="entry name" value="F-BOX PROTEIN WITH A DOMAIN PROTEIN"/>
    <property type="match status" value="1"/>
</dbReference>
<keyword evidence="2" id="KW-1185">Reference proteome</keyword>
<dbReference type="RefSeq" id="XP_031390909.1">
    <property type="nucleotide sequence ID" value="XM_031535049.1"/>
</dbReference>
<reference evidence="2" key="1">
    <citation type="journal article" date="2020" name="Plant Biotechnol. J.">
        <title>The pomegranate (Punica granatum L.) draft genome dissects genetic divergence between soft- and hard-seeded cultivars.</title>
        <authorList>
            <person name="Luo X."/>
            <person name="Li H."/>
            <person name="Wu Z."/>
            <person name="Yao W."/>
            <person name="Zhao P."/>
            <person name="Cao D."/>
            <person name="Yu H."/>
            <person name="Li K."/>
            <person name="Poudel K."/>
            <person name="Zhao D."/>
            <person name="Zhang F."/>
            <person name="Xia X."/>
            <person name="Chen L."/>
            <person name="Wang Q."/>
            <person name="Jing D."/>
            <person name="Cao S."/>
        </authorList>
    </citation>
    <scope>NUCLEOTIDE SEQUENCE [LARGE SCALE GENOMIC DNA]</scope>
    <source>
        <strain evidence="2">cv. Tunisia</strain>
    </source>
</reference>
<dbReference type="Proteomes" id="UP000515151">
    <property type="component" value="Chromosome 4"/>
</dbReference>
<organism evidence="2 3">
    <name type="scientific">Punica granatum</name>
    <name type="common">Pomegranate</name>
    <dbReference type="NCBI Taxonomy" id="22663"/>
    <lineage>
        <taxon>Eukaryota</taxon>
        <taxon>Viridiplantae</taxon>
        <taxon>Streptophyta</taxon>
        <taxon>Embryophyta</taxon>
        <taxon>Tracheophyta</taxon>
        <taxon>Spermatophyta</taxon>
        <taxon>Magnoliopsida</taxon>
        <taxon>eudicotyledons</taxon>
        <taxon>Gunneridae</taxon>
        <taxon>Pentapetalae</taxon>
        <taxon>rosids</taxon>
        <taxon>malvids</taxon>
        <taxon>Myrtales</taxon>
        <taxon>Lythraceae</taxon>
        <taxon>Punica</taxon>
    </lineage>
</organism>
<evidence type="ECO:0000256" key="1">
    <source>
        <dbReference type="SAM" id="MobiDB-lite"/>
    </source>
</evidence>
<evidence type="ECO:0000313" key="2">
    <source>
        <dbReference type="Proteomes" id="UP000515151"/>
    </source>
</evidence>
<evidence type="ECO:0000313" key="3">
    <source>
        <dbReference type="RefSeq" id="XP_031390909.1"/>
    </source>
</evidence>
<dbReference type="OrthoDB" id="1897643at2759"/>
<dbReference type="PANTHER" id="PTHR33358:SF12">
    <property type="entry name" value="F-BOX PROTEIN WITH A DOMAIN PROTEIN"/>
    <property type="match status" value="1"/>
</dbReference>